<accession>L7CJU3</accession>
<dbReference type="PATRIC" id="fig|993516.3.peg.1609"/>
<evidence type="ECO:0000313" key="2">
    <source>
        <dbReference type="Proteomes" id="UP000010959"/>
    </source>
</evidence>
<dbReference type="EMBL" id="AMWG01000030">
    <property type="protein sequence ID" value="ELP34509.1"/>
    <property type="molecule type" value="Genomic_DNA"/>
</dbReference>
<gene>
    <name evidence="1" type="ORF">RBSWK_01519</name>
</gene>
<proteinExistence type="predicted"/>
<evidence type="ECO:0000313" key="1">
    <source>
        <dbReference type="EMBL" id="ELP34509.1"/>
    </source>
</evidence>
<dbReference type="Proteomes" id="UP000010959">
    <property type="component" value="Unassembled WGS sequence"/>
</dbReference>
<name>L7CJU3_RHOBT</name>
<sequence>MVRLDIWNNDVAPEFVAASIGAGKFATDLSIKMLTYSGSGLYCSVKPELADFALGRNVDPSTAFAHEIRAAGLHPGVNPKGITKARFRKPRFRSFVVDPYQQSVYGEKHDCPYTFIPDLPVDSNVGIPRAMALAEAFVPDKQSSNADPFFTKTPRSLIFAGLGHVRTKFPAELQTLPAMADFLTGKLPGGKGYSADQFQKNLKMMMNNSAWGGIIAATAAKISVLGEKSFGAINAEVGNALGWVMEPAMRRHLSSPISYFSYEDMGNDKFPMSLFLIPGRVALSSTSGFMRAHVAMFTAVMKTKTTRPSLPVVAAFDESRQYSAGTGAAESALVLRDNRVKQIHYFQTIVSARECWGEHQLTEYLSAATARYYGIRTFDDADWITRSFGLRTDGGQTFNLVDPQTVLRELAVSSDLQYVLPFGGTPPMRLHRRAFKTIRTGEGAVYRGLPLDGHHDDGLSRFN</sequence>
<comment type="caution">
    <text evidence="1">The sequence shown here is derived from an EMBL/GenBank/DDBJ whole genome shotgun (WGS) entry which is preliminary data.</text>
</comment>
<reference evidence="1 2" key="1">
    <citation type="journal article" date="2013" name="Mar. Genomics">
        <title>Expression of sulfatases in Rhodopirellula baltica and the diversity of sulfatases in the genus Rhodopirellula.</title>
        <authorList>
            <person name="Wegner C.E."/>
            <person name="Richter-Heitmann T."/>
            <person name="Klindworth A."/>
            <person name="Klockow C."/>
            <person name="Richter M."/>
            <person name="Achstetter T."/>
            <person name="Glockner F.O."/>
            <person name="Harder J."/>
        </authorList>
    </citation>
    <scope>NUCLEOTIDE SEQUENCE [LARGE SCALE GENOMIC DNA]</scope>
    <source>
        <strain evidence="1 2">SWK14</strain>
    </source>
</reference>
<dbReference type="AlphaFoldDB" id="L7CJU3"/>
<organism evidence="1 2">
    <name type="scientific">Rhodopirellula baltica SWK14</name>
    <dbReference type="NCBI Taxonomy" id="993516"/>
    <lineage>
        <taxon>Bacteria</taxon>
        <taxon>Pseudomonadati</taxon>
        <taxon>Planctomycetota</taxon>
        <taxon>Planctomycetia</taxon>
        <taxon>Pirellulales</taxon>
        <taxon>Pirellulaceae</taxon>
        <taxon>Rhodopirellula</taxon>
    </lineage>
</organism>
<dbReference type="RefSeq" id="WP_007336708.1">
    <property type="nucleotide sequence ID" value="NZ_AMWG01000030.1"/>
</dbReference>
<protein>
    <submittedName>
        <fullName evidence="1">Uncharacterized protein</fullName>
    </submittedName>
</protein>